<proteinExistence type="predicted"/>
<organism evidence="4 5">
    <name type="scientific">Pararhodobacter oceanensis</name>
    <dbReference type="NCBI Taxonomy" id="2172121"/>
    <lineage>
        <taxon>Bacteria</taxon>
        <taxon>Pseudomonadati</taxon>
        <taxon>Pseudomonadota</taxon>
        <taxon>Alphaproteobacteria</taxon>
        <taxon>Rhodobacterales</taxon>
        <taxon>Paracoccaceae</taxon>
        <taxon>Pararhodobacter</taxon>
    </lineage>
</organism>
<reference evidence="4 5" key="1">
    <citation type="submission" date="2018-04" db="EMBL/GenBank/DDBJ databases">
        <title>Pararhodobacter oceanense sp. nov., isolated from marine intertidal sediment.</title>
        <authorList>
            <person name="Wang X.-L."/>
            <person name="Du Z.-J."/>
        </authorList>
    </citation>
    <scope>NUCLEOTIDE SEQUENCE [LARGE SCALE GENOMIC DNA]</scope>
    <source>
        <strain evidence="4 5">AM505</strain>
    </source>
</reference>
<comment type="caution">
    <text evidence="4">The sequence shown here is derived from an EMBL/GenBank/DDBJ whole genome shotgun (WGS) entry which is preliminary data.</text>
</comment>
<feature type="domain" description="Sulfatase N-terminal" evidence="3">
    <location>
        <begin position="5"/>
        <end position="104"/>
    </location>
</feature>
<name>A0A2T8HQ48_9RHOB</name>
<dbReference type="EMBL" id="QDKM01000013">
    <property type="protein sequence ID" value="PVH27402.1"/>
    <property type="molecule type" value="Genomic_DNA"/>
</dbReference>
<keyword evidence="1" id="KW-0479">Metal-binding</keyword>
<dbReference type="GO" id="GO:0005737">
    <property type="term" value="C:cytoplasm"/>
    <property type="evidence" value="ECO:0007669"/>
    <property type="project" value="TreeGrafter"/>
</dbReference>
<sequence length="525" mass="58468">MSPRPNILFIMCDQLRWDYLGCAGHPALQTPNIDALAARGVRFDRAYVQAPVCGPSRACTYTGRYVSSHGASWNGVPLAPDEMTMGDHLCAAYRVAVVGKTHLRRDPAELRRLGIDPGSPRGRHLMTGGFEPFDRDDGIHTEQLISRRGDVAYNSWLRSLGYVSSNPWHDFANSVETPEGRVISGWEMKSAPYPARLPAEHSETAYMTNRAIEFIDEAGKDPWLLHLSFIKPHWPYVAPAPYHALYSADDVSPAVRTETERREPHPVYGAFMGLQQSASFSRDTVREAVIPAYMGLITQIDDEIGRLMEHLAACGQLENTVVVFTSDHGDYLGDHWLGDKELFHDASSRVPLIIADPRASAQATHGNVVNDLVQSIDLLPTFLDLAGLPPDDQYLEGVTLAGYLDGTRSQPAHQAVLSEADYSYSAARLELGLGPTGAHGFMLRTDRWKYIAWLGYQPQLFDMQADPDEVTDLGTCPNHQNERNTLQALLFDKIARRRYRTTEADAAVDKRTAKEHFVGVRIGEW</sequence>
<evidence type="ECO:0000259" key="3">
    <source>
        <dbReference type="Pfam" id="PF00884"/>
    </source>
</evidence>
<dbReference type="PANTHER" id="PTHR45953">
    <property type="entry name" value="IDURONATE 2-SULFATASE"/>
    <property type="match status" value="1"/>
</dbReference>
<dbReference type="GO" id="GO:0008484">
    <property type="term" value="F:sulfuric ester hydrolase activity"/>
    <property type="evidence" value="ECO:0007669"/>
    <property type="project" value="TreeGrafter"/>
</dbReference>
<evidence type="ECO:0000313" key="4">
    <source>
        <dbReference type="EMBL" id="PVH27402.1"/>
    </source>
</evidence>
<evidence type="ECO:0000313" key="5">
    <source>
        <dbReference type="Proteomes" id="UP000245911"/>
    </source>
</evidence>
<dbReference type="AlphaFoldDB" id="A0A2T8HQ48"/>
<evidence type="ECO:0000256" key="1">
    <source>
        <dbReference type="ARBA" id="ARBA00022723"/>
    </source>
</evidence>
<gene>
    <name evidence="4" type="ORF">DDE20_17390</name>
</gene>
<dbReference type="OrthoDB" id="9795675at2"/>
<dbReference type="InterPro" id="IPR000917">
    <property type="entry name" value="Sulfatase_N"/>
</dbReference>
<dbReference type="Pfam" id="PF00884">
    <property type="entry name" value="Sulfatase"/>
    <property type="match status" value="2"/>
</dbReference>
<dbReference type="SUPFAM" id="SSF53649">
    <property type="entry name" value="Alkaline phosphatase-like"/>
    <property type="match status" value="1"/>
</dbReference>
<keyword evidence="5" id="KW-1185">Reference proteome</keyword>
<accession>A0A2T8HQ48</accession>
<dbReference type="InterPro" id="IPR017850">
    <property type="entry name" value="Alkaline_phosphatase_core_sf"/>
</dbReference>
<keyword evidence="2 4" id="KW-0378">Hydrolase</keyword>
<dbReference type="Gene3D" id="3.40.720.10">
    <property type="entry name" value="Alkaline Phosphatase, subunit A"/>
    <property type="match status" value="1"/>
</dbReference>
<dbReference type="Proteomes" id="UP000245911">
    <property type="component" value="Unassembled WGS sequence"/>
</dbReference>
<protein>
    <submittedName>
        <fullName evidence="4">Phosphonate monoester hydrolase</fullName>
    </submittedName>
</protein>
<feature type="domain" description="Sulfatase N-terminal" evidence="3">
    <location>
        <begin position="155"/>
        <end position="387"/>
    </location>
</feature>
<dbReference type="RefSeq" id="WP_116559805.1">
    <property type="nucleotide sequence ID" value="NZ_QDKM01000013.1"/>
</dbReference>
<dbReference type="PANTHER" id="PTHR45953:SF1">
    <property type="entry name" value="IDURONATE 2-SULFATASE"/>
    <property type="match status" value="1"/>
</dbReference>
<evidence type="ECO:0000256" key="2">
    <source>
        <dbReference type="ARBA" id="ARBA00022801"/>
    </source>
</evidence>
<dbReference type="GO" id="GO:0046872">
    <property type="term" value="F:metal ion binding"/>
    <property type="evidence" value="ECO:0007669"/>
    <property type="project" value="UniProtKB-KW"/>
</dbReference>